<evidence type="ECO:0000256" key="1">
    <source>
        <dbReference type="ARBA" id="ARBA00003572"/>
    </source>
</evidence>
<dbReference type="EC" id="2.7.1.26" evidence="4"/>
<comment type="pathway">
    <text evidence="2">Cofactor biosynthesis; FMN biosynthesis; FMN from riboflavin (ATP route): step 1/1.</text>
</comment>
<organism evidence="13 14">
    <name type="scientific">Metschnikowia aff. pulcherrima</name>
    <dbReference type="NCBI Taxonomy" id="2163413"/>
    <lineage>
        <taxon>Eukaryota</taxon>
        <taxon>Fungi</taxon>
        <taxon>Dikarya</taxon>
        <taxon>Ascomycota</taxon>
        <taxon>Saccharomycotina</taxon>
        <taxon>Pichiomycetes</taxon>
        <taxon>Metschnikowiaceae</taxon>
        <taxon>Metschnikowia</taxon>
    </lineage>
</organism>
<keyword evidence="6" id="KW-0285">Flavoprotein</keyword>
<evidence type="ECO:0000256" key="4">
    <source>
        <dbReference type="ARBA" id="ARBA00012105"/>
    </source>
</evidence>
<dbReference type="STRING" id="2163413.A0A4P6XM52"/>
<evidence type="ECO:0000256" key="5">
    <source>
        <dbReference type="ARBA" id="ARBA00017394"/>
    </source>
</evidence>
<dbReference type="Pfam" id="PF01687">
    <property type="entry name" value="Flavokinase"/>
    <property type="match status" value="1"/>
</dbReference>
<proteinExistence type="inferred from homology"/>
<evidence type="ECO:0000313" key="14">
    <source>
        <dbReference type="Proteomes" id="UP000292447"/>
    </source>
</evidence>
<evidence type="ECO:0000256" key="6">
    <source>
        <dbReference type="ARBA" id="ARBA00022630"/>
    </source>
</evidence>
<evidence type="ECO:0000256" key="2">
    <source>
        <dbReference type="ARBA" id="ARBA00005201"/>
    </source>
</evidence>
<evidence type="ECO:0000256" key="7">
    <source>
        <dbReference type="ARBA" id="ARBA00022643"/>
    </source>
</evidence>
<keyword evidence="8" id="KW-0808">Transferase</keyword>
<evidence type="ECO:0000256" key="9">
    <source>
        <dbReference type="ARBA" id="ARBA00022741"/>
    </source>
</evidence>
<reference evidence="14" key="1">
    <citation type="submission" date="2019-03" db="EMBL/GenBank/DDBJ databases">
        <title>Snf2 controls pulcherriminic acid biosynthesis and connects pigmentation and antifungal activity of the yeast Metschnikowia pulcherrima.</title>
        <authorList>
            <person name="Gore-Lloyd D."/>
            <person name="Sumann I."/>
            <person name="Brachmann A.O."/>
            <person name="Schneeberger K."/>
            <person name="Ortiz-Merino R.A."/>
            <person name="Moreno-Beltran M."/>
            <person name="Schlaefli M."/>
            <person name="Kirner P."/>
            <person name="Santos Kron A."/>
            <person name="Wolfe K.H."/>
            <person name="Piel J."/>
            <person name="Ahrens C.H."/>
            <person name="Henk D."/>
            <person name="Freimoser F.M."/>
        </authorList>
    </citation>
    <scope>NUCLEOTIDE SEQUENCE [LARGE SCALE GENOMIC DNA]</scope>
    <source>
        <strain evidence="14">APC 1.2</strain>
    </source>
</reference>
<comment type="function">
    <text evidence="1">Catalyzes the phosphorylation of riboflavin (vitamin B2) to form flavin mononucleotide (FMN) coenzyme.</text>
</comment>
<keyword evidence="14" id="KW-1185">Reference proteome</keyword>
<dbReference type="PANTHER" id="PTHR22749:SF6">
    <property type="entry name" value="RIBOFLAVIN KINASE"/>
    <property type="match status" value="1"/>
</dbReference>
<evidence type="ECO:0000259" key="12">
    <source>
        <dbReference type="SMART" id="SM00904"/>
    </source>
</evidence>
<dbReference type="InterPro" id="IPR023468">
    <property type="entry name" value="Riboflavin_kinase"/>
</dbReference>
<dbReference type="PANTHER" id="PTHR22749">
    <property type="entry name" value="RIBOFLAVIN KINASE/FMN ADENYLYLTRANSFERASE"/>
    <property type="match status" value="1"/>
</dbReference>
<dbReference type="EMBL" id="CP034458">
    <property type="protein sequence ID" value="QBM88340.1"/>
    <property type="molecule type" value="Genomic_DNA"/>
</dbReference>
<accession>A0A4P6XM52</accession>
<dbReference type="GO" id="GO:0005524">
    <property type="term" value="F:ATP binding"/>
    <property type="evidence" value="ECO:0007669"/>
    <property type="project" value="UniProtKB-KW"/>
</dbReference>
<sequence>MRPETIIPETVTSPYPIHYSADVVCGFGRGSAELGIPTANIPVGPLDALDTGIYFGWCKIVPGNKASESVVERSNGKKIVFDNGTNLQHTDLEVQPMVMSIGWNPFYENKQKAAEVHVMHKFNNDFYGALMQVVILGYIRPELNYTTKGMYMYARAKCAPHP</sequence>
<evidence type="ECO:0000256" key="3">
    <source>
        <dbReference type="ARBA" id="ARBA00010108"/>
    </source>
</evidence>
<dbReference type="Proteomes" id="UP000292447">
    <property type="component" value="Chromosome III"/>
</dbReference>
<dbReference type="InterPro" id="IPR023465">
    <property type="entry name" value="Riboflavin_kinase_dom_sf"/>
</dbReference>
<dbReference type="GO" id="GO:0009231">
    <property type="term" value="P:riboflavin biosynthetic process"/>
    <property type="evidence" value="ECO:0007669"/>
    <property type="project" value="InterPro"/>
</dbReference>
<comment type="similarity">
    <text evidence="3">Belongs to the flavokinase family.</text>
</comment>
<dbReference type="GO" id="GO:0009398">
    <property type="term" value="P:FMN biosynthetic process"/>
    <property type="evidence" value="ECO:0007669"/>
    <property type="project" value="UniProtKB-UniPathway"/>
</dbReference>
<dbReference type="InterPro" id="IPR015865">
    <property type="entry name" value="Riboflavin_kinase_bac/euk"/>
</dbReference>
<dbReference type="AlphaFoldDB" id="A0A4P6XM52"/>
<dbReference type="SMART" id="SM00904">
    <property type="entry name" value="Flavokinase"/>
    <property type="match status" value="1"/>
</dbReference>
<dbReference type="GO" id="GO:0005739">
    <property type="term" value="C:mitochondrion"/>
    <property type="evidence" value="ECO:0007669"/>
    <property type="project" value="TreeGrafter"/>
</dbReference>
<feature type="domain" description="Riboflavin kinase" evidence="12">
    <location>
        <begin position="12"/>
        <end position="159"/>
    </location>
</feature>
<evidence type="ECO:0000256" key="11">
    <source>
        <dbReference type="ARBA" id="ARBA00029960"/>
    </source>
</evidence>
<evidence type="ECO:0000313" key="13">
    <source>
        <dbReference type="EMBL" id="QBM88340.1"/>
    </source>
</evidence>
<evidence type="ECO:0000256" key="10">
    <source>
        <dbReference type="ARBA" id="ARBA00022840"/>
    </source>
</evidence>
<dbReference type="UniPathway" id="UPA00276">
    <property type="reaction ID" value="UER00406"/>
</dbReference>
<keyword evidence="10" id="KW-0067">ATP-binding</keyword>
<dbReference type="SUPFAM" id="SSF82114">
    <property type="entry name" value="Riboflavin kinase-like"/>
    <property type="match status" value="1"/>
</dbReference>
<keyword evidence="9" id="KW-0547">Nucleotide-binding</keyword>
<protein>
    <recommendedName>
        <fullName evidence="5">Riboflavin kinase</fullName>
        <ecNumber evidence="4">2.7.1.26</ecNumber>
    </recommendedName>
    <alternativeName>
        <fullName evidence="11">Flavin mononucleotide kinase 1</fullName>
    </alternativeName>
</protein>
<dbReference type="Gene3D" id="2.40.30.30">
    <property type="entry name" value="Riboflavin kinase-like"/>
    <property type="match status" value="1"/>
</dbReference>
<keyword evidence="7" id="KW-0288">FMN</keyword>
<name>A0A4P6XM52_9ASCO</name>
<keyword evidence="13" id="KW-0418">Kinase</keyword>
<dbReference type="GO" id="GO:0008531">
    <property type="term" value="F:riboflavin kinase activity"/>
    <property type="evidence" value="ECO:0007669"/>
    <property type="project" value="UniProtKB-EC"/>
</dbReference>
<gene>
    <name evidence="13" type="primary">MPUL0C03060</name>
    <name evidence="13" type="ORF">METSCH_C03060</name>
</gene>
<evidence type="ECO:0000256" key="8">
    <source>
        <dbReference type="ARBA" id="ARBA00022679"/>
    </source>
</evidence>